<dbReference type="Gene3D" id="3.30.420.10">
    <property type="entry name" value="Ribonuclease H-like superfamily/Ribonuclease H"/>
    <property type="match status" value="1"/>
</dbReference>
<protein>
    <recommendedName>
        <fullName evidence="1">Integrase catalytic domain-containing protein</fullName>
    </recommendedName>
</protein>
<accession>A0A8B6F3L6</accession>
<dbReference type="FunFam" id="3.30.420.10:FF:000032">
    <property type="entry name" value="Retrovirus-related Pol polyprotein from transposon 297-like Protein"/>
    <property type="match status" value="1"/>
</dbReference>
<dbReference type="PANTHER" id="PTHR37984:SF15">
    <property type="entry name" value="INTEGRASE CATALYTIC DOMAIN-CONTAINING PROTEIN"/>
    <property type="match status" value="1"/>
</dbReference>
<dbReference type="InterPro" id="IPR050951">
    <property type="entry name" value="Retrovirus_Pol_polyprotein"/>
</dbReference>
<dbReference type="GO" id="GO:0015074">
    <property type="term" value="P:DNA integration"/>
    <property type="evidence" value="ECO:0007669"/>
    <property type="project" value="InterPro"/>
</dbReference>
<dbReference type="Pfam" id="PF00665">
    <property type="entry name" value="rve"/>
    <property type="match status" value="1"/>
</dbReference>
<gene>
    <name evidence="2" type="ORF">MGAL_10B093450</name>
</gene>
<name>A0A8B6F3L6_MYTGA</name>
<dbReference type="PANTHER" id="PTHR37984">
    <property type="entry name" value="PROTEIN CBG26694"/>
    <property type="match status" value="1"/>
</dbReference>
<sequence length="287" mass="33195">MDCKLYVSTCQICNRYKKPLKRAKAELGRYHSGVPFERIHLDILGPLPVTKQNNKYVLVIIDQFTKWLECCPLPNQNAEVVAKALMDSTISRFGCPMELHTDQGKNVDGRVIRQLCDLLEVSKTRTSAYHPASNGQVERYNRIITQLIRCFLKKTQNRWDIHLQQLAGAIRATENRQTGFYTEFSWFSDESLRNSLEDAHDIARDNLKSAQKRQKQDYDLNLNFRKICVGDIVLKLDTARKVGISPKLKAPWKGPYVVIEVKSPALLKIKDRKREEVVHHDRLKIVH</sequence>
<dbReference type="EMBL" id="UYJE01006106">
    <property type="protein sequence ID" value="VDI43014.1"/>
    <property type="molecule type" value="Genomic_DNA"/>
</dbReference>
<evidence type="ECO:0000313" key="3">
    <source>
        <dbReference type="Proteomes" id="UP000596742"/>
    </source>
</evidence>
<dbReference type="GO" id="GO:0003676">
    <property type="term" value="F:nucleic acid binding"/>
    <property type="evidence" value="ECO:0007669"/>
    <property type="project" value="InterPro"/>
</dbReference>
<keyword evidence="3" id="KW-1185">Reference proteome</keyword>
<dbReference type="OrthoDB" id="10047254at2759"/>
<dbReference type="InterPro" id="IPR001584">
    <property type="entry name" value="Integrase_cat-core"/>
</dbReference>
<reference evidence="2" key="1">
    <citation type="submission" date="2018-11" db="EMBL/GenBank/DDBJ databases">
        <authorList>
            <person name="Alioto T."/>
            <person name="Alioto T."/>
        </authorList>
    </citation>
    <scope>NUCLEOTIDE SEQUENCE</scope>
</reference>
<evidence type="ECO:0000259" key="1">
    <source>
        <dbReference type="PROSITE" id="PS50994"/>
    </source>
</evidence>
<dbReference type="PROSITE" id="PS50994">
    <property type="entry name" value="INTEGRASE"/>
    <property type="match status" value="1"/>
</dbReference>
<organism evidence="2 3">
    <name type="scientific">Mytilus galloprovincialis</name>
    <name type="common">Mediterranean mussel</name>
    <dbReference type="NCBI Taxonomy" id="29158"/>
    <lineage>
        <taxon>Eukaryota</taxon>
        <taxon>Metazoa</taxon>
        <taxon>Spiralia</taxon>
        <taxon>Lophotrochozoa</taxon>
        <taxon>Mollusca</taxon>
        <taxon>Bivalvia</taxon>
        <taxon>Autobranchia</taxon>
        <taxon>Pteriomorphia</taxon>
        <taxon>Mytilida</taxon>
        <taxon>Mytiloidea</taxon>
        <taxon>Mytilidae</taxon>
        <taxon>Mytilinae</taxon>
        <taxon>Mytilus</taxon>
    </lineage>
</organism>
<dbReference type="InterPro" id="IPR012337">
    <property type="entry name" value="RNaseH-like_sf"/>
</dbReference>
<comment type="caution">
    <text evidence="2">The sequence shown here is derived from an EMBL/GenBank/DDBJ whole genome shotgun (WGS) entry which is preliminary data.</text>
</comment>
<dbReference type="AlphaFoldDB" id="A0A8B6F3L6"/>
<feature type="domain" description="Integrase catalytic" evidence="1">
    <location>
        <begin position="31"/>
        <end position="191"/>
    </location>
</feature>
<dbReference type="Proteomes" id="UP000596742">
    <property type="component" value="Unassembled WGS sequence"/>
</dbReference>
<proteinExistence type="predicted"/>
<dbReference type="SUPFAM" id="SSF53098">
    <property type="entry name" value="Ribonuclease H-like"/>
    <property type="match status" value="1"/>
</dbReference>
<dbReference type="InterPro" id="IPR036397">
    <property type="entry name" value="RNaseH_sf"/>
</dbReference>
<evidence type="ECO:0000313" key="2">
    <source>
        <dbReference type="EMBL" id="VDI43014.1"/>
    </source>
</evidence>